<dbReference type="GeneID" id="96005264"/>
<feature type="region of interest" description="Disordered" evidence="2">
    <location>
        <begin position="237"/>
        <end position="274"/>
    </location>
</feature>
<dbReference type="SMART" id="SM00066">
    <property type="entry name" value="GAL4"/>
    <property type="match status" value="1"/>
</dbReference>
<keyword evidence="5" id="KW-1185">Reference proteome</keyword>
<feature type="domain" description="Zn(2)-C6 fungal-type" evidence="3">
    <location>
        <begin position="39"/>
        <end position="69"/>
    </location>
</feature>
<dbReference type="CDD" id="cd00067">
    <property type="entry name" value="GAL4"/>
    <property type="match status" value="1"/>
</dbReference>
<dbReference type="PROSITE" id="PS00463">
    <property type="entry name" value="ZN2_CY6_FUNGAL_1"/>
    <property type="match status" value="1"/>
</dbReference>
<dbReference type="InterPro" id="IPR053187">
    <property type="entry name" value="Notoamide_regulator"/>
</dbReference>
<dbReference type="PANTHER" id="PTHR47256:SF1">
    <property type="entry name" value="ZN(II)2CYS6 TRANSCRIPTION FACTOR (EUROFUNG)"/>
    <property type="match status" value="1"/>
</dbReference>
<feature type="compositionally biased region" description="Polar residues" evidence="2">
    <location>
        <begin position="248"/>
        <end position="263"/>
    </location>
</feature>
<dbReference type="Pfam" id="PF00172">
    <property type="entry name" value="Zn_clus"/>
    <property type="match status" value="1"/>
</dbReference>
<dbReference type="GO" id="GO:0008270">
    <property type="term" value="F:zinc ion binding"/>
    <property type="evidence" value="ECO:0007669"/>
    <property type="project" value="InterPro"/>
</dbReference>
<accession>A0AB34KR24</accession>
<reference evidence="4 5" key="1">
    <citation type="journal article" date="2020" name="Microbiol. Resour. Announc.">
        <title>Draft Genome Sequence of a Cladosporium Species Isolated from the Mesophotic Ascidian Didemnum maculosum.</title>
        <authorList>
            <person name="Gioti A."/>
            <person name="Siaperas R."/>
            <person name="Nikolaivits E."/>
            <person name="Le Goff G."/>
            <person name="Ouazzani J."/>
            <person name="Kotoulas G."/>
            <person name="Topakas E."/>
        </authorList>
    </citation>
    <scope>NUCLEOTIDE SEQUENCE [LARGE SCALE GENOMIC DNA]</scope>
    <source>
        <strain evidence="4 5">TM138-S3</strain>
    </source>
</reference>
<dbReference type="Gene3D" id="4.10.240.10">
    <property type="entry name" value="Zn(2)-C6 fungal-type DNA-binding domain"/>
    <property type="match status" value="1"/>
</dbReference>
<evidence type="ECO:0000313" key="5">
    <source>
        <dbReference type="Proteomes" id="UP000803884"/>
    </source>
</evidence>
<evidence type="ECO:0000313" key="4">
    <source>
        <dbReference type="EMBL" id="KAL1587484.1"/>
    </source>
</evidence>
<gene>
    <name evidence="4" type="ORF">WHR41_03820</name>
</gene>
<dbReference type="Proteomes" id="UP000803884">
    <property type="component" value="Unassembled WGS sequence"/>
</dbReference>
<dbReference type="EMBL" id="JAAQHG020000010">
    <property type="protein sequence ID" value="KAL1587484.1"/>
    <property type="molecule type" value="Genomic_DNA"/>
</dbReference>
<name>A0AB34KR24_9PEZI</name>
<dbReference type="AlphaFoldDB" id="A0AB34KR24"/>
<dbReference type="GO" id="GO:0000981">
    <property type="term" value="F:DNA-binding transcription factor activity, RNA polymerase II-specific"/>
    <property type="evidence" value="ECO:0007669"/>
    <property type="project" value="InterPro"/>
</dbReference>
<dbReference type="InterPro" id="IPR001138">
    <property type="entry name" value="Zn2Cys6_DnaBD"/>
</dbReference>
<dbReference type="PROSITE" id="PS50048">
    <property type="entry name" value="ZN2_CY6_FUNGAL_2"/>
    <property type="match status" value="1"/>
</dbReference>
<evidence type="ECO:0000259" key="3">
    <source>
        <dbReference type="PROSITE" id="PS50048"/>
    </source>
</evidence>
<dbReference type="InterPro" id="IPR036864">
    <property type="entry name" value="Zn2-C6_fun-type_DNA-bd_sf"/>
</dbReference>
<dbReference type="SUPFAM" id="SSF57701">
    <property type="entry name" value="Zn2/Cys6 DNA-binding domain"/>
    <property type="match status" value="1"/>
</dbReference>
<sequence length="274" mass="30803">MDESDLVSMADVDGDAATDEVVSNGDLANRRRRQQVRQACQQCRRRKIKCDEVRPVCRPCVKARLACAYELPPGQTRAQAMLESQQRLRDELNSHTSLIHCLRSVDTDTSIQMLDRLRRGDYDSALLGMEAPSKTSTSGDKSYPWEEAAGEIPRHRSQDSEMLPQVDGFRPGLREGGLYPLPQSRNDKPGFHYNAVALPPQPYSPNFAPHHGMSSNAPMMDGAGMHGYGQRMQTYQPQDMQYRVHNNPGYQQDDTPHQSTLPSNDPHIPYTGPR</sequence>
<proteinExistence type="predicted"/>
<dbReference type="RefSeq" id="XP_069230589.1">
    <property type="nucleotide sequence ID" value="XM_069372426.1"/>
</dbReference>
<dbReference type="PANTHER" id="PTHR47256">
    <property type="entry name" value="ZN(II)2CYS6 TRANSCRIPTION FACTOR (EUROFUNG)-RELATED"/>
    <property type="match status" value="1"/>
</dbReference>
<protein>
    <recommendedName>
        <fullName evidence="3">Zn(2)-C6 fungal-type domain-containing protein</fullName>
    </recommendedName>
</protein>
<keyword evidence="1" id="KW-0539">Nucleus</keyword>
<evidence type="ECO:0000256" key="1">
    <source>
        <dbReference type="ARBA" id="ARBA00023242"/>
    </source>
</evidence>
<comment type="caution">
    <text evidence="4">The sequence shown here is derived from an EMBL/GenBank/DDBJ whole genome shotgun (WGS) entry which is preliminary data.</text>
</comment>
<organism evidence="4 5">
    <name type="scientific">Cladosporium halotolerans</name>
    <dbReference type="NCBI Taxonomy" id="1052096"/>
    <lineage>
        <taxon>Eukaryota</taxon>
        <taxon>Fungi</taxon>
        <taxon>Dikarya</taxon>
        <taxon>Ascomycota</taxon>
        <taxon>Pezizomycotina</taxon>
        <taxon>Dothideomycetes</taxon>
        <taxon>Dothideomycetidae</taxon>
        <taxon>Cladosporiales</taxon>
        <taxon>Cladosporiaceae</taxon>
        <taxon>Cladosporium</taxon>
    </lineage>
</organism>
<evidence type="ECO:0000256" key="2">
    <source>
        <dbReference type="SAM" id="MobiDB-lite"/>
    </source>
</evidence>